<accession>A0AAP8FXW4</accession>
<dbReference type="InterPro" id="IPR021190">
    <property type="entry name" value="Pept_M10A"/>
</dbReference>
<keyword evidence="5" id="KW-0472">Membrane</keyword>
<keyword evidence="1 7" id="KW-0645">Protease</keyword>
<keyword evidence="2" id="KW-0479">Metal-binding</keyword>
<protein>
    <submittedName>
        <fullName evidence="7">Zn-dependent protease</fullName>
    </submittedName>
</protein>
<evidence type="ECO:0000313" key="7">
    <source>
        <dbReference type="EMBL" id="PHV57328.1"/>
    </source>
</evidence>
<evidence type="ECO:0000256" key="1">
    <source>
        <dbReference type="ARBA" id="ARBA00022670"/>
    </source>
</evidence>
<dbReference type="SUPFAM" id="SSF55486">
    <property type="entry name" value="Metalloproteases ('zincins'), catalytic domain"/>
    <property type="match status" value="1"/>
</dbReference>
<dbReference type="PRINTS" id="PR00138">
    <property type="entry name" value="MATRIXIN"/>
</dbReference>
<reference evidence="7 8" key="1">
    <citation type="submission" date="2017-10" db="EMBL/GenBank/DDBJ databases">
        <title>Whole-genome sequence of three Streptococcus macedonicus strains isolated from Italian cheeses of the Veneto region.</title>
        <authorList>
            <person name="Treu L."/>
            <person name="De Diego-Diaz B."/>
            <person name="Papadimitriou K."/>
            <person name="Tsakalidou E."/>
            <person name="Corich V."/>
            <person name="Giacomini A."/>
        </authorList>
    </citation>
    <scope>NUCLEOTIDE SEQUENCE [LARGE SCALE GENOMIC DNA]</scope>
    <source>
        <strain evidence="7 8">19AS</strain>
    </source>
</reference>
<dbReference type="GO" id="GO:0006508">
    <property type="term" value="P:proteolysis"/>
    <property type="evidence" value="ECO:0007669"/>
    <property type="project" value="UniProtKB-KW"/>
</dbReference>
<dbReference type="InterPro" id="IPR006026">
    <property type="entry name" value="Peptidase_Metallo"/>
</dbReference>
<feature type="transmembrane region" description="Helical" evidence="5">
    <location>
        <begin position="21"/>
        <end position="44"/>
    </location>
</feature>
<evidence type="ECO:0000259" key="6">
    <source>
        <dbReference type="SMART" id="SM00235"/>
    </source>
</evidence>
<evidence type="ECO:0000256" key="4">
    <source>
        <dbReference type="ARBA" id="ARBA00022833"/>
    </source>
</evidence>
<dbReference type="InterPro" id="IPR024079">
    <property type="entry name" value="MetalloPept_cat_dom_sf"/>
</dbReference>
<dbReference type="Pfam" id="PF00413">
    <property type="entry name" value="Peptidase_M10"/>
    <property type="match status" value="1"/>
</dbReference>
<evidence type="ECO:0000313" key="8">
    <source>
        <dbReference type="Proteomes" id="UP000221763"/>
    </source>
</evidence>
<keyword evidence="5" id="KW-0812">Transmembrane</keyword>
<evidence type="ECO:0000256" key="5">
    <source>
        <dbReference type="SAM" id="Phobius"/>
    </source>
</evidence>
<feature type="domain" description="Peptidase metallopeptidase" evidence="6">
    <location>
        <begin position="89"/>
        <end position="237"/>
    </location>
</feature>
<dbReference type="EMBL" id="PEBN01000026">
    <property type="protein sequence ID" value="PHV57328.1"/>
    <property type="molecule type" value="Genomic_DNA"/>
</dbReference>
<comment type="caution">
    <text evidence="7">The sequence shown here is derived from an EMBL/GenBank/DDBJ whole genome shotgun (WGS) entry which is preliminary data.</text>
</comment>
<dbReference type="Proteomes" id="UP000221763">
    <property type="component" value="Unassembled WGS sequence"/>
</dbReference>
<dbReference type="AlphaFoldDB" id="A0AAP8FXW4"/>
<dbReference type="SMART" id="SM00235">
    <property type="entry name" value="ZnMc"/>
    <property type="match status" value="1"/>
</dbReference>
<keyword evidence="5" id="KW-1133">Transmembrane helix</keyword>
<dbReference type="InterPro" id="IPR001818">
    <property type="entry name" value="Pept_M10_metallopeptidase"/>
</dbReference>
<gene>
    <name evidence="7" type="ORF">CS009_05435</name>
</gene>
<evidence type="ECO:0000256" key="3">
    <source>
        <dbReference type="ARBA" id="ARBA00022801"/>
    </source>
</evidence>
<organism evidence="7 8">
    <name type="scientific">Streptococcus macedonicus</name>
    <name type="common">Streptococcus gallolyticus macedonicus</name>
    <dbReference type="NCBI Taxonomy" id="59310"/>
    <lineage>
        <taxon>Bacteria</taxon>
        <taxon>Bacillati</taxon>
        <taxon>Bacillota</taxon>
        <taxon>Bacilli</taxon>
        <taxon>Lactobacillales</taxon>
        <taxon>Streptococcaceae</taxon>
        <taxon>Streptococcus</taxon>
    </lineage>
</organism>
<dbReference type="RefSeq" id="WP_093528191.1">
    <property type="nucleotide sequence ID" value="NZ_FLZS01000002.1"/>
</dbReference>
<sequence length="237" mass="26568">MKNLFRIIFFIPRLIISIIWNLFWAIFRTIVIIGIVCFGLLYYANNSSSQLANTISTIANNVTSYFSANSDDIANSLKDLSTDDFTYYSGARWSSNSANVYIETTNETLIEAYEEAINAWNATGVFTFNLVSDESSADIIATDYSDASSKAAGFAETETNALTNRITHVDVKLNTYYLTENDYGYTHDRIVYTAEHELGHAIGLDHDDDEQSVMQSSGSYYGIQDVDIQKVQELYAS</sequence>
<evidence type="ECO:0000256" key="2">
    <source>
        <dbReference type="ARBA" id="ARBA00022723"/>
    </source>
</evidence>
<dbReference type="GO" id="GO:0004222">
    <property type="term" value="F:metalloendopeptidase activity"/>
    <property type="evidence" value="ECO:0007669"/>
    <property type="project" value="InterPro"/>
</dbReference>
<dbReference type="CDD" id="cd04268">
    <property type="entry name" value="ZnMc_MMP_like"/>
    <property type="match status" value="1"/>
</dbReference>
<dbReference type="GO" id="GO:0031012">
    <property type="term" value="C:extracellular matrix"/>
    <property type="evidence" value="ECO:0007669"/>
    <property type="project" value="InterPro"/>
</dbReference>
<keyword evidence="3" id="KW-0378">Hydrolase</keyword>
<name>A0AAP8FXW4_STRMC</name>
<dbReference type="Gene3D" id="3.40.390.10">
    <property type="entry name" value="Collagenase (Catalytic Domain)"/>
    <property type="match status" value="1"/>
</dbReference>
<dbReference type="GO" id="GO:0008270">
    <property type="term" value="F:zinc ion binding"/>
    <property type="evidence" value="ECO:0007669"/>
    <property type="project" value="InterPro"/>
</dbReference>
<keyword evidence="4" id="KW-0862">Zinc</keyword>
<proteinExistence type="predicted"/>